<reference evidence="5 6" key="1">
    <citation type="submission" date="2015-11" db="EMBL/GenBank/DDBJ databases">
        <title>Genomic analysis of 38 Legionella species identifies large and diverse effector repertoires.</title>
        <authorList>
            <person name="Burstein D."/>
            <person name="Amaro F."/>
            <person name="Zusman T."/>
            <person name="Lifshitz Z."/>
            <person name="Cohen O."/>
            <person name="Gilbert J.A."/>
            <person name="Pupko T."/>
            <person name="Shuman H.A."/>
            <person name="Segal G."/>
        </authorList>
    </citation>
    <scope>NUCLEOTIDE SEQUENCE [LARGE SCALE GENOMIC DNA]</scope>
    <source>
        <strain evidence="5 6">ATCC 49506</strain>
    </source>
</reference>
<dbReference type="STRING" id="45070.Lnau_1608"/>
<dbReference type="AlphaFoldDB" id="A0A0W0WWD3"/>
<evidence type="ECO:0000313" key="6">
    <source>
        <dbReference type="Proteomes" id="UP000054725"/>
    </source>
</evidence>
<feature type="region of interest" description="Disordered" evidence="4">
    <location>
        <begin position="491"/>
        <end position="566"/>
    </location>
</feature>
<proteinExistence type="predicted"/>
<dbReference type="InterPro" id="IPR027417">
    <property type="entry name" value="P-loop_NTPase"/>
</dbReference>
<dbReference type="Proteomes" id="UP000054725">
    <property type="component" value="Unassembled WGS sequence"/>
</dbReference>
<evidence type="ECO:0000256" key="3">
    <source>
        <dbReference type="PROSITE-ProRule" id="PRU00023"/>
    </source>
</evidence>
<dbReference type="SMART" id="SM00248">
    <property type="entry name" value="ANK"/>
    <property type="match status" value="5"/>
</dbReference>
<protein>
    <submittedName>
        <fullName evidence="5">Ankyrin repeats (3 copies)</fullName>
    </submittedName>
</protein>
<dbReference type="Gene3D" id="1.25.40.20">
    <property type="entry name" value="Ankyrin repeat-containing domain"/>
    <property type="match status" value="1"/>
</dbReference>
<dbReference type="PANTHER" id="PTHR24198">
    <property type="entry name" value="ANKYRIN REPEAT AND PROTEIN KINASE DOMAIN-CONTAINING PROTEIN"/>
    <property type="match status" value="1"/>
</dbReference>
<dbReference type="InterPro" id="IPR002110">
    <property type="entry name" value="Ankyrin_rpt"/>
</dbReference>
<dbReference type="SUPFAM" id="SSF48403">
    <property type="entry name" value="Ankyrin repeat"/>
    <property type="match status" value="1"/>
</dbReference>
<feature type="repeat" description="ANK" evidence="3">
    <location>
        <begin position="824"/>
        <end position="856"/>
    </location>
</feature>
<evidence type="ECO:0000256" key="4">
    <source>
        <dbReference type="SAM" id="MobiDB-lite"/>
    </source>
</evidence>
<dbReference type="EMBL" id="LNYO01000013">
    <property type="protein sequence ID" value="KTD36624.1"/>
    <property type="molecule type" value="Genomic_DNA"/>
</dbReference>
<feature type="compositionally biased region" description="Polar residues" evidence="4">
    <location>
        <begin position="526"/>
        <end position="535"/>
    </location>
</feature>
<gene>
    <name evidence="5" type="ORF">Lnau_1608</name>
</gene>
<accession>A0A0W0WWD3</accession>
<keyword evidence="2 3" id="KW-0040">ANK repeat</keyword>
<keyword evidence="6" id="KW-1185">Reference proteome</keyword>
<dbReference type="SUPFAM" id="SSF52540">
    <property type="entry name" value="P-loop containing nucleoside triphosphate hydrolases"/>
    <property type="match status" value="1"/>
</dbReference>
<dbReference type="PATRIC" id="fig|45070.6.peg.1684"/>
<dbReference type="PROSITE" id="PS50088">
    <property type="entry name" value="ANK_REPEAT"/>
    <property type="match status" value="2"/>
</dbReference>
<dbReference type="Pfam" id="PF13637">
    <property type="entry name" value="Ank_4"/>
    <property type="match status" value="1"/>
</dbReference>
<dbReference type="Gene3D" id="3.40.50.300">
    <property type="entry name" value="P-loop containing nucleotide triphosphate hydrolases"/>
    <property type="match status" value="1"/>
</dbReference>
<dbReference type="InterPro" id="IPR036770">
    <property type="entry name" value="Ankyrin_rpt-contain_sf"/>
</dbReference>
<evidence type="ECO:0000256" key="1">
    <source>
        <dbReference type="ARBA" id="ARBA00022737"/>
    </source>
</evidence>
<evidence type="ECO:0000256" key="2">
    <source>
        <dbReference type="ARBA" id="ARBA00023043"/>
    </source>
</evidence>
<keyword evidence="1" id="KW-0677">Repeat</keyword>
<comment type="caution">
    <text evidence="5">The sequence shown here is derived from an EMBL/GenBank/DDBJ whole genome shotgun (WGS) entry which is preliminary data.</text>
</comment>
<dbReference type="PANTHER" id="PTHR24198:SF165">
    <property type="entry name" value="ANKYRIN REPEAT-CONTAINING PROTEIN-RELATED"/>
    <property type="match status" value="1"/>
</dbReference>
<evidence type="ECO:0000313" key="5">
    <source>
        <dbReference type="EMBL" id="KTD36624.1"/>
    </source>
</evidence>
<name>A0A0W0WWD3_9GAMM</name>
<feature type="region of interest" description="Disordered" evidence="4">
    <location>
        <begin position="1085"/>
        <end position="1132"/>
    </location>
</feature>
<feature type="repeat" description="ANK" evidence="3">
    <location>
        <begin position="923"/>
        <end position="955"/>
    </location>
</feature>
<feature type="compositionally biased region" description="Polar residues" evidence="4">
    <location>
        <begin position="1091"/>
        <end position="1111"/>
    </location>
</feature>
<organism evidence="5 6">
    <name type="scientific">Legionella nautarum</name>
    <dbReference type="NCBI Taxonomy" id="45070"/>
    <lineage>
        <taxon>Bacteria</taxon>
        <taxon>Pseudomonadati</taxon>
        <taxon>Pseudomonadota</taxon>
        <taxon>Gammaproteobacteria</taxon>
        <taxon>Legionellales</taxon>
        <taxon>Legionellaceae</taxon>
        <taxon>Legionella</taxon>
    </lineage>
</organism>
<sequence>MIGGIAGSGKSCSAFALLTAYITALQQNKQDDGEQEKLDENDKKDKKTRKLLYVTQSEYLVKEMEEAWEKLPIAGEKEEFEVEFKTYRQLLEPLEQAGYQPVGIETFADWYEKVWIKNAKKAARTKGEAPPPELDSQTLYQECRIRSGYSPEDYLGLGKKQSQLTRQERAWVNTVYDAYLDHLTDKKLFAPEFSPLALKDYYDLIVVDESQDFSPGQLVSLSLAAKKRAIIYYLDSHQQLFDDRSIRAFLLHRLKISEENHLELDVMHRCPPKIQAAVNEVIALKHRLVGGTGDSYEPTKIEKTLYAEETQGHVHLLDMEMLAKCTWMRELPLGTNFAVVTLESQKEEAKKYFNTQLILTPEEIKGRGYDFIVTFRLFPALFKEAQQRLDEVGEEKQFIHQPKSGQRDDRYTNPLNNIYIGFSRCMKALICCEEPTEENEILLKKLRPIADEGLPSMEGLQQANLKDWQKEAAKQKAAGNLNVAAAIEQAILPQPQPDSKTNKPAGPAKPKRRAGKGNMNLAATREGNTGKTSISSRRKKGKANRNSTATRKEEPPRQVQTITAQPSAKSLEEAYAIKLHTKFNEKLFALTLRKANVADLLLKKYQTETDSFVLLEQLIKEDKIKTLLSLAANNFHTLLNIPFSELLKCIDQKKSDAHKNAYKSFLKMAVIKKDMEKIKKETSMVKEFFNGRDMEDYTIVNAFEGFEDVKNEQINAAGLYRYMQEESCSPVQIDILGGYCNHLRELHAMGADLNKADAHNRTPAYWLAKYGKIKQIELIKSLGVDFEAGILGQTPANIAAEIGRVEILTLFRKWKLQLDKPGQSVASPIHVAAFHGNLSLLKLFHKWGLNMYVPNNDGDPPIYAAATKKQHEVLELFHSLGLKLDTPFQDGSTIVHIAADNCDLKALELYHQWKIPLDTPNAAGNAPIHFAVAKSNLKVLEAYQRWGENLDLRMENGATLMYVAANKGFLDIVKFLIQHNPQQAMIPARFSAELFFSNITSHYKDNKEIELRAFNKLNERSLAGDPDSEIRLLPIDIAEILGHSAIVAELKKLTPKESLAPIVNFSLGLLQSEKKPADEAVDSIEKEKAQPTDSSSIGIQGYPSTFFNSATELKESGSPNPSPIPTSTTRSI</sequence>